<evidence type="ECO:0000259" key="1">
    <source>
        <dbReference type="Pfam" id="PF17194"/>
    </source>
</evidence>
<accession>Q3ARB3</accession>
<dbReference type="Pfam" id="PF17194">
    <property type="entry name" value="AbiEi_3_N"/>
    <property type="match status" value="1"/>
</dbReference>
<protein>
    <recommendedName>
        <fullName evidence="1">Transcriptional regulator AbiEi antitoxin N-terminal domain-containing protein</fullName>
    </recommendedName>
</protein>
<organism evidence="2">
    <name type="scientific">Chlorobium chlorochromatii (strain CaD3)</name>
    <dbReference type="NCBI Taxonomy" id="340177"/>
    <lineage>
        <taxon>Bacteria</taxon>
        <taxon>Pseudomonadati</taxon>
        <taxon>Chlorobiota</taxon>
        <taxon>Chlorobiia</taxon>
        <taxon>Chlorobiales</taxon>
        <taxon>Chlorobiaceae</taxon>
        <taxon>Chlorobium/Pelodictyon group</taxon>
        <taxon>Chlorobium</taxon>
    </lineage>
</organism>
<dbReference type="InterPro" id="IPR021561">
    <property type="entry name" value="AbiEi_3"/>
</dbReference>
<dbReference type="KEGG" id="cch:Cag_1200"/>
<sequence>MCNSFSFVAYYKYSDISSMTTNNRIKLKSTLACHTQGTVDLASWLEQHGISYGLQKHYRKSGWMESVGTGALKRPGEEVTWQGALYTLQTQAKLPLHAGALTALALQGFAHYVPLGKQTVYLFSPIKTLLPAWFRNYDWPQLILHEKTSFLPNETGITDLKLPLFSLCISSPERAILECLYLSPDTLNLVECYQIMEGLTTLRPQMVQDLLEQCRSIKVKRLFLYMAEKAGHEWYKRLDHTKLDLGKGARSVIKGGVYVEKYSLNLPEELVKL</sequence>
<dbReference type="eggNOG" id="COG5340">
    <property type="taxonomic scope" value="Bacteria"/>
</dbReference>
<name>Q3ARB3_CHLCH</name>
<dbReference type="HOGENOM" id="CLU_077664_0_0_10"/>
<proteinExistence type="predicted"/>
<dbReference type="InterPro" id="IPR033455">
    <property type="entry name" value="AbiEi_3_N"/>
</dbReference>
<gene>
    <name evidence="2" type="ordered locus">Cag_1200</name>
</gene>
<dbReference type="STRING" id="340177.Cag_1200"/>
<evidence type="ECO:0000313" key="2">
    <source>
        <dbReference type="EMBL" id="ABB28462.1"/>
    </source>
</evidence>
<dbReference type="AlphaFoldDB" id="Q3ARB3"/>
<reference evidence="2" key="1">
    <citation type="submission" date="2005-08" db="EMBL/GenBank/DDBJ databases">
        <title>Complete sequence of Chlorobium chlorochromatii CaD3.</title>
        <authorList>
            <person name="Copeland A."/>
            <person name="Lucas S."/>
            <person name="Lapidus A."/>
            <person name="Barry K."/>
            <person name="Detter J.C."/>
            <person name="Glavina T."/>
            <person name="Hammon N."/>
            <person name="Israni S."/>
            <person name="Pitluck S."/>
            <person name="Bryant D."/>
            <person name="Schmutz J."/>
            <person name="Larimer F."/>
            <person name="Land M."/>
            <person name="Kyrpides N."/>
            <person name="Ivanova N."/>
            <person name="Richardson P."/>
        </authorList>
    </citation>
    <scope>NUCLEOTIDE SEQUENCE [LARGE SCALE GENOMIC DNA]</scope>
    <source>
        <strain evidence="2">CaD3</strain>
    </source>
</reference>
<dbReference type="Pfam" id="PF11459">
    <property type="entry name" value="AbiEi_3"/>
    <property type="match status" value="1"/>
</dbReference>
<feature type="domain" description="Transcriptional regulator AbiEi antitoxin N-terminal" evidence="1">
    <location>
        <begin position="24"/>
        <end position="114"/>
    </location>
</feature>
<dbReference type="EMBL" id="CP000108">
    <property type="protein sequence ID" value="ABB28462.1"/>
    <property type="molecule type" value="Genomic_DNA"/>
</dbReference>